<proteinExistence type="predicted"/>
<sequence length="33" mass="3914">MRLRSVVQRIQERDAERQKAAADHDQFITDMAK</sequence>
<reference evidence="2 3" key="1">
    <citation type="submission" date="2024-06" db="EMBL/GenBank/DDBJ databases">
        <title>Genomic Encyclopedia of Type Strains, Phase IV (KMG-IV): sequencing the most valuable type-strain genomes for metagenomic binning, comparative biology and taxonomic classification.</title>
        <authorList>
            <person name="Goeker M."/>
        </authorList>
    </citation>
    <scope>NUCLEOTIDE SEQUENCE [LARGE SCALE GENOMIC DNA]</scope>
    <source>
        <strain evidence="2 3">DSM 17809</strain>
    </source>
</reference>
<comment type="caution">
    <text evidence="2">The sequence shown here is derived from an EMBL/GenBank/DDBJ whole genome shotgun (WGS) entry which is preliminary data.</text>
</comment>
<evidence type="ECO:0000256" key="1">
    <source>
        <dbReference type="SAM" id="MobiDB-lite"/>
    </source>
</evidence>
<protein>
    <submittedName>
        <fullName evidence="2">Uncharacterized protein</fullName>
    </submittedName>
</protein>
<evidence type="ECO:0000313" key="3">
    <source>
        <dbReference type="Proteomes" id="UP001549110"/>
    </source>
</evidence>
<name>A0ABV2EGV1_9CAUL</name>
<feature type="region of interest" description="Disordered" evidence="1">
    <location>
        <begin position="13"/>
        <end position="33"/>
    </location>
</feature>
<evidence type="ECO:0000313" key="2">
    <source>
        <dbReference type="EMBL" id="MET3526007.1"/>
    </source>
</evidence>
<accession>A0ABV2EGV1</accession>
<dbReference type="EMBL" id="JBEPLU010000001">
    <property type="protein sequence ID" value="MET3526007.1"/>
    <property type="molecule type" value="Genomic_DNA"/>
</dbReference>
<gene>
    <name evidence="2" type="ORF">ABID41_001102</name>
</gene>
<keyword evidence="3" id="KW-1185">Reference proteome</keyword>
<organism evidence="2 3">
    <name type="scientific">Phenylobacterium koreense</name>
    <dbReference type="NCBI Taxonomy" id="266125"/>
    <lineage>
        <taxon>Bacteria</taxon>
        <taxon>Pseudomonadati</taxon>
        <taxon>Pseudomonadota</taxon>
        <taxon>Alphaproteobacteria</taxon>
        <taxon>Caulobacterales</taxon>
        <taxon>Caulobacteraceae</taxon>
        <taxon>Phenylobacterium</taxon>
    </lineage>
</organism>
<dbReference type="Proteomes" id="UP001549110">
    <property type="component" value="Unassembled WGS sequence"/>
</dbReference>